<evidence type="ECO:0000259" key="1">
    <source>
        <dbReference type="Pfam" id="PF03544"/>
    </source>
</evidence>
<dbReference type="STRING" id="687842.ASU31_15105"/>
<dbReference type="SUPFAM" id="SSF74653">
    <property type="entry name" value="TolA/TonB C-terminal domain"/>
    <property type="match status" value="1"/>
</dbReference>
<keyword evidence="3" id="KW-1185">Reference proteome</keyword>
<dbReference type="AlphaFoldDB" id="A0A0T5VNV5"/>
<feature type="domain" description="TonB C-terminal" evidence="1">
    <location>
        <begin position="70"/>
        <end position="138"/>
    </location>
</feature>
<comment type="caution">
    <text evidence="2">The sequence shown here is derived from an EMBL/GenBank/DDBJ whole genome shotgun (WGS) entry which is preliminary data.</text>
</comment>
<evidence type="ECO:0000313" key="3">
    <source>
        <dbReference type="Proteomes" id="UP000051950"/>
    </source>
</evidence>
<dbReference type="Gene3D" id="3.30.1150.10">
    <property type="match status" value="1"/>
</dbReference>
<sequence length="145" mass="16679">MIKHLGFILCLLSFSFLKDKQGFVQQTSCKGYYDKELHLFVYTDVDEMPEFPGGIAKFYRFISNVPLKGADKESLQSVVFPTFVIDASGHVKNVGIYQKEAKDYTQLDRNMIKLLQACPKWKPAQCNNKKVAMSYRTRVTLCYTN</sequence>
<gene>
    <name evidence="2" type="ORF">ASU31_15105</name>
</gene>
<accession>A0A0T5VNV5</accession>
<organism evidence="2 3">
    <name type="scientific">Pedobacter ginsenosidimutans</name>
    <dbReference type="NCBI Taxonomy" id="687842"/>
    <lineage>
        <taxon>Bacteria</taxon>
        <taxon>Pseudomonadati</taxon>
        <taxon>Bacteroidota</taxon>
        <taxon>Sphingobacteriia</taxon>
        <taxon>Sphingobacteriales</taxon>
        <taxon>Sphingobacteriaceae</taxon>
        <taxon>Pedobacter</taxon>
    </lineage>
</organism>
<dbReference type="OrthoDB" id="964531at2"/>
<dbReference type="InterPro" id="IPR037682">
    <property type="entry name" value="TonB_C"/>
</dbReference>
<dbReference type="GO" id="GO:0055085">
    <property type="term" value="P:transmembrane transport"/>
    <property type="evidence" value="ECO:0007669"/>
    <property type="project" value="InterPro"/>
</dbReference>
<dbReference type="Proteomes" id="UP000051950">
    <property type="component" value="Unassembled WGS sequence"/>
</dbReference>
<dbReference type="Pfam" id="PF03544">
    <property type="entry name" value="TonB_C"/>
    <property type="match status" value="1"/>
</dbReference>
<protein>
    <recommendedName>
        <fullName evidence="1">TonB C-terminal domain-containing protein</fullName>
    </recommendedName>
</protein>
<name>A0A0T5VNV5_9SPHI</name>
<proteinExistence type="predicted"/>
<reference evidence="2 3" key="1">
    <citation type="submission" date="2015-11" db="EMBL/GenBank/DDBJ databases">
        <title>Sequence of Pedobacter ginsenosidimutans.</title>
        <authorList>
            <person name="Carson E."/>
            <person name="Keyser V."/>
            <person name="Newman J."/>
            <person name="Miller J."/>
        </authorList>
    </citation>
    <scope>NUCLEOTIDE SEQUENCE [LARGE SCALE GENOMIC DNA]</scope>
    <source>
        <strain evidence="2 3">KACC 14530</strain>
    </source>
</reference>
<dbReference type="EMBL" id="LMZQ01000010">
    <property type="protein sequence ID" value="KRT15353.1"/>
    <property type="molecule type" value="Genomic_DNA"/>
</dbReference>
<evidence type="ECO:0000313" key="2">
    <source>
        <dbReference type="EMBL" id="KRT15353.1"/>
    </source>
</evidence>
<dbReference type="RefSeq" id="WP_057933120.1">
    <property type="nucleotide sequence ID" value="NZ_LMZQ01000010.1"/>
</dbReference>